<keyword evidence="2" id="KW-1185">Reference proteome</keyword>
<dbReference type="AlphaFoldDB" id="A0ABD1ZBF1"/>
<accession>A0ABD1ZBF1</accession>
<sequence>MFRMVQARKRVLSTKELKEQCPHWELRRKDKVQFRGTARWKESESETRGGGWIHFLGNGLRALVTAADWNAWVDGVEKDPHKT</sequence>
<gene>
    <name evidence="1" type="ORF">R1flu_012721</name>
</gene>
<proteinExistence type="predicted"/>
<organism evidence="1 2">
    <name type="scientific">Riccia fluitans</name>
    <dbReference type="NCBI Taxonomy" id="41844"/>
    <lineage>
        <taxon>Eukaryota</taxon>
        <taxon>Viridiplantae</taxon>
        <taxon>Streptophyta</taxon>
        <taxon>Embryophyta</taxon>
        <taxon>Marchantiophyta</taxon>
        <taxon>Marchantiopsida</taxon>
        <taxon>Marchantiidae</taxon>
        <taxon>Marchantiales</taxon>
        <taxon>Ricciaceae</taxon>
        <taxon>Riccia</taxon>
    </lineage>
</organism>
<evidence type="ECO:0000313" key="1">
    <source>
        <dbReference type="EMBL" id="KAL2645134.1"/>
    </source>
</evidence>
<name>A0ABD1ZBF1_9MARC</name>
<evidence type="ECO:0000313" key="2">
    <source>
        <dbReference type="Proteomes" id="UP001605036"/>
    </source>
</evidence>
<dbReference type="Proteomes" id="UP001605036">
    <property type="component" value="Unassembled WGS sequence"/>
</dbReference>
<comment type="caution">
    <text evidence="1">The sequence shown here is derived from an EMBL/GenBank/DDBJ whole genome shotgun (WGS) entry which is preliminary data.</text>
</comment>
<reference evidence="1 2" key="1">
    <citation type="submission" date="2024-09" db="EMBL/GenBank/DDBJ databases">
        <title>Chromosome-scale assembly of Riccia fluitans.</title>
        <authorList>
            <person name="Paukszto L."/>
            <person name="Sawicki J."/>
            <person name="Karawczyk K."/>
            <person name="Piernik-Szablinska J."/>
            <person name="Szczecinska M."/>
            <person name="Mazdziarz M."/>
        </authorList>
    </citation>
    <scope>NUCLEOTIDE SEQUENCE [LARGE SCALE GENOMIC DNA]</scope>
    <source>
        <strain evidence="1">Rf_01</strain>
        <tissue evidence="1">Aerial parts of the thallus</tissue>
    </source>
</reference>
<protein>
    <submittedName>
        <fullName evidence="1">Uncharacterized protein</fullName>
    </submittedName>
</protein>
<dbReference type="EMBL" id="JBHFFA010000002">
    <property type="protein sequence ID" value="KAL2645134.1"/>
    <property type="molecule type" value="Genomic_DNA"/>
</dbReference>